<dbReference type="Pfam" id="PF01710">
    <property type="entry name" value="HTH_Tnp_IS630"/>
    <property type="match status" value="1"/>
</dbReference>
<feature type="domain" description="Transposase Synechocystis PCC 6803" evidence="1">
    <location>
        <begin position="1"/>
        <end position="112"/>
    </location>
</feature>
<protein>
    <submittedName>
        <fullName evidence="2">Transposase</fullName>
    </submittedName>
</protein>
<dbReference type="InterPro" id="IPR009057">
    <property type="entry name" value="Homeodomain-like_sf"/>
</dbReference>
<dbReference type="STRING" id="194197.BWD09_13450"/>
<gene>
    <name evidence="2" type="ORF">BWD09_13450</name>
</gene>
<evidence type="ECO:0000259" key="1">
    <source>
        <dbReference type="Pfam" id="PF01710"/>
    </source>
</evidence>
<name>A0A1X3D0U3_9NEIS</name>
<sequence>MAYPIELRQKAIEYYRQCQNASQVCRVYGISDKTLSSWLRLYEQTGSLAHQVKGGNATKIDRQQLSDYLEQHPDAYLHEIAEHLGCSAPNVSYLLKVMGITRKKRPPHTKNKSPNK</sequence>
<dbReference type="Proteomes" id="UP000193118">
    <property type="component" value="Unassembled WGS sequence"/>
</dbReference>
<dbReference type="EMBL" id="MTBO01000109">
    <property type="protein sequence ID" value="OSI13533.1"/>
    <property type="molecule type" value="Genomic_DNA"/>
</dbReference>
<dbReference type="AlphaFoldDB" id="A0A1X3D0U3"/>
<evidence type="ECO:0000313" key="2">
    <source>
        <dbReference type="EMBL" id="OSI13533.1"/>
    </source>
</evidence>
<dbReference type="Gene3D" id="1.10.10.10">
    <property type="entry name" value="Winged helix-like DNA-binding domain superfamily/Winged helix DNA-binding domain"/>
    <property type="match status" value="1"/>
</dbReference>
<organism evidence="2 3">
    <name type="scientific">Neisseria dentiae</name>
    <dbReference type="NCBI Taxonomy" id="194197"/>
    <lineage>
        <taxon>Bacteria</taxon>
        <taxon>Pseudomonadati</taxon>
        <taxon>Pseudomonadota</taxon>
        <taxon>Betaproteobacteria</taxon>
        <taxon>Neisseriales</taxon>
        <taxon>Neisseriaceae</taxon>
        <taxon>Neisseria</taxon>
    </lineage>
</organism>
<reference evidence="3" key="1">
    <citation type="submission" date="2017-01" db="EMBL/GenBank/DDBJ databases">
        <authorList>
            <person name="Wolfgang W.J."/>
            <person name="Cole J."/>
            <person name="Wroblewski D."/>
            <person name="Mcginnis J."/>
            <person name="Musser K.A."/>
        </authorList>
    </citation>
    <scope>NUCLEOTIDE SEQUENCE [LARGE SCALE GENOMIC DNA]</scope>
    <source>
        <strain evidence="3">DSM 19151</strain>
    </source>
</reference>
<dbReference type="InterPro" id="IPR002622">
    <property type="entry name" value="Transposase_14"/>
</dbReference>
<dbReference type="InterPro" id="IPR036388">
    <property type="entry name" value="WH-like_DNA-bd_sf"/>
</dbReference>
<proteinExistence type="predicted"/>
<comment type="caution">
    <text evidence="2">The sequence shown here is derived from an EMBL/GenBank/DDBJ whole genome shotgun (WGS) entry which is preliminary data.</text>
</comment>
<dbReference type="SUPFAM" id="SSF46689">
    <property type="entry name" value="Homeodomain-like"/>
    <property type="match status" value="1"/>
</dbReference>
<accession>A0A1X3D0U3</accession>
<keyword evidence="3" id="KW-1185">Reference proteome</keyword>
<evidence type="ECO:0000313" key="3">
    <source>
        <dbReference type="Proteomes" id="UP000193118"/>
    </source>
</evidence>